<comment type="pathway">
    <text evidence="2 15">Cofactor biosynthesis; (R)-pantothenate biosynthesis; (R)-pantothenate from (R)-pantoate and beta-alanine: step 1/1.</text>
</comment>
<comment type="subcellular location">
    <subcellularLocation>
        <location evidence="1 15">Cytoplasm</location>
    </subcellularLocation>
</comment>
<comment type="subunit">
    <text evidence="15">Homodimer.</text>
</comment>
<comment type="function">
    <text evidence="13 15">Catalyzes the condensation of pantoate with beta-alanine in an ATP-dependent reaction via a pantoyl-adenylate intermediate.</text>
</comment>
<keyword evidence="17" id="KW-1185">Reference proteome</keyword>
<evidence type="ECO:0000256" key="4">
    <source>
        <dbReference type="ARBA" id="ARBA00012219"/>
    </source>
</evidence>
<feature type="active site" description="Proton donor" evidence="15">
    <location>
        <position position="38"/>
    </location>
</feature>
<evidence type="ECO:0000256" key="10">
    <source>
        <dbReference type="ARBA" id="ARBA00022840"/>
    </source>
</evidence>
<comment type="caution">
    <text evidence="15">Lacks conserved residue(s) required for the propagation of feature annotation.</text>
</comment>
<dbReference type="Gene3D" id="3.30.1300.10">
    <property type="entry name" value="Pantoate-beta-alanine ligase, C-terminal domain"/>
    <property type="match status" value="1"/>
</dbReference>
<gene>
    <name evidence="15" type="primary">panC</name>
    <name evidence="16" type="ORF">FB381_0461</name>
</gene>
<dbReference type="OrthoDB" id="9773087at2"/>
<dbReference type="PANTHER" id="PTHR21299:SF1">
    <property type="entry name" value="PANTOATE--BETA-ALANINE LIGASE"/>
    <property type="match status" value="1"/>
</dbReference>
<dbReference type="GO" id="GO:0005829">
    <property type="term" value="C:cytosol"/>
    <property type="evidence" value="ECO:0007669"/>
    <property type="project" value="TreeGrafter"/>
</dbReference>
<comment type="caution">
    <text evidence="16">The sequence shown here is derived from an EMBL/GenBank/DDBJ whole genome shotgun (WGS) entry which is preliminary data.</text>
</comment>
<dbReference type="GO" id="GO:0004592">
    <property type="term" value="F:pantoate-beta-alanine ligase activity"/>
    <property type="evidence" value="ECO:0007669"/>
    <property type="project" value="UniProtKB-UniRule"/>
</dbReference>
<evidence type="ECO:0000256" key="8">
    <source>
        <dbReference type="ARBA" id="ARBA00022655"/>
    </source>
</evidence>
<feature type="binding site" evidence="15">
    <location>
        <position position="64"/>
    </location>
    <ligand>
        <name>(R)-pantoate</name>
        <dbReference type="ChEBI" id="CHEBI:15980"/>
    </ligand>
</feature>
<dbReference type="FunFam" id="3.40.50.620:FF:000114">
    <property type="entry name" value="Pantothenate synthetase"/>
    <property type="match status" value="1"/>
</dbReference>
<evidence type="ECO:0000256" key="2">
    <source>
        <dbReference type="ARBA" id="ARBA00004990"/>
    </source>
</evidence>
<dbReference type="Proteomes" id="UP000320209">
    <property type="component" value="Unassembled WGS sequence"/>
</dbReference>
<dbReference type="InterPro" id="IPR003721">
    <property type="entry name" value="Pantoate_ligase"/>
</dbReference>
<comment type="similarity">
    <text evidence="3 15">Belongs to the pantothenate synthetase family.</text>
</comment>
<feature type="binding site" evidence="15">
    <location>
        <begin position="151"/>
        <end position="154"/>
    </location>
    <ligand>
        <name>ATP</name>
        <dbReference type="ChEBI" id="CHEBI:30616"/>
    </ligand>
</feature>
<dbReference type="InterPro" id="IPR014729">
    <property type="entry name" value="Rossmann-like_a/b/a_fold"/>
</dbReference>
<evidence type="ECO:0000256" key="14">
    <source>
        <dbReference type="ARBA" id="ARBA00077433"/>
    </source>
</evidence>
<comment type="miscellaneous">
    <text evidence="15">The reaction proceeds by a bi uni uni bi ping pong mechanism.</text>
</comment>
<dbReference type="CDD" id="cd00560">
    <property type="entry name" value="PanC"/>
    <property type="match status" value="1"/>
</dbReference>
<keyword evidence="10 15" id="KW-0067">ATP-binding</keyword>
<dbReference type="EMBL" id="VFOV01000001">
    <property type="protein sequence ID" value="TQL66598.1"/>
    <property type="molecule type" value="Genomic_DNA"/>
</dbReference>
<dbReference type="Gene3D" id="3.40.50.620">
    <property type="entry name" value="HUPs"/>
    <property type="match status" value="1"/>
</dbReference>
<dbReference type="EC" id="6.3.2.1" evidence="4 15"/>
<keyword evidence="8 15" id="KW-0566">Pantothenate biosynthesis</keyword>
<evidence type="ECO:0000256" key="3">
    <source>
        <dbReference type="ARBA" id="ARBA00009256"/>
    </source>
</evidence>
<dbReference type="Pfam" id="PF02569">
    <property type="entry name" value="Pantoate_ligase"/>
    <property type="match status" value="1"/>
</dbReference>
<organism evidence="16 17">
    <name type="scientific">Nocardioides albertanoniae</name>
    <dbReference type="NCBI Taxonomy" id="1175486"/>
    <lineage>
        <taxon>Bacteria</taxon>
        <taxon>Bacillati</taxon>
        <taxon>Actinomycetota</taxon>
        <taxon>Actinomycetes</taxon>
        <taxon>Propionibacteriales</taxon>
        <taxon>Nocardioidaceae</taxon>
        <taxon>Nocardioides</taxon>
    </lineage>
</organism>
<evidence type="ECO:0000313" key="16">
    <source>
        <dbReference type="EMBL" id="TQL66598.1"/>
    </source>
</evidence>
<evidence type="ECO:0000256" key="5">
    <source>
        <dbReference type="ARBA" id="ARBA00014155"/>
    </source>
</evidence>
<evidence type="ECO:0000256" key="11">
    <source>
        <dbReference type="ARBA" id="ARBA00032806"/>
    </source>
</evidence>
<keyword evidence="9 15" id="KW-0547">Nucleotide-binding</keyword>
<evidence type="ECO:0000256" key="6">
    <source>
        <dbReference type="ARBA" id="ARBA00022490"/>
    </source>
</evidence>
<evidence type="ECO:0000256" key="13">
    <source>
        <dbReference type="ARBA" id="ARBA00055042"/>
    </source>
</evidence>
<evidence type="ECO:0000313" key="17">
    <source>
        <dbReference type="Proteomes" id="UP000320209"/>
    </source>
</evidence>
<name>A0A543A1Z2_9ACTN</name>
<evidence type="ECO:0000256" key="12">
    <source>
        <dbReference type="ARBA" id="ARBA00048258"/>
    </source>
</evidence>
<keyword evidence="7 15" id="KW-0436">Ligase</keyword>
<proteinExistence type="inferred from homology"/>
<dbReference type="HAMAP" id="MF_00158">
    <property type="entry name" value="PanC"/>
    <property type="match status" value="1"/>
</dbReference>
<evidence type="ECO:0000256" key="1">
    <source>
        <dbReference type="ARBA" id="ARBA00004496"/>
    </source>
</evidence>
<keyword evidence="6 15" id="KW-0963">Cytoplasm</keyword>
<accession>A0A543A1Z2</accession>
<evidence type="ECO:0000256" key="9">
    <source>
        <dbReference type="ARBA" id="ARBA00022741"/>
    </source>
</evidence>
<dbReference type="AlphaFoldDB" id="A0A543A1Z2"/>
<evidence type="ECO:0000256" key="7">
    <source>
        <dbReference type="ARBA" id="ARBA00022598"/>
    </source>
</evidence>
<protein>
    <recommendedName>
        <fullName evidence="5 15">Pantothenate synthetase</fullName>
        <shortName evidence="15">PS</shortName>
        <ecNumber evidence="4 15">6.3.2.1</ecNumber>
    </recommendedName>
    <alternativeName>
        <fullName evidence="14 15">Pantoate--beta-alanine ligase</fullName>
    </alternativeName>
    <alternativeName>
        <fullName evidence="11 15">Pantoate-activating enzyme</fullName>
    </alternativeName>
</protein>
<dbReference type="SUPFAM" id="SSF52374">
    <property type="entry name" value="Nucleotidylyl transferase"/>
    <property type="match status" value="1"/>
</dbReference>
<dbReference type="GO" id="GO:0005524">
    <property type="term" value="F:ATP binding"/>
    <property type="evidence" value="ECO:0007669"/>
    <property type="project" value="UniProtKB-KW"/>
</dbReference>
<dbReference type="NCBIfam" id="TIGR00018">
    <property type="entry name" value="panC"/>
    <property type="match status" value="1"/>
</dbReference>
<evidence type="ECO:0000256" key="15">
    <source>
        <dbReference type="HAMAP-Rule" id="MF_00158"/>
    </source>
</evidence>
<feature type="binding site" evidence="15">
    <location>
        <begin position="31"/>
        <end position="38"/>
    </location>
    <ligand>
        <name>ATP</name>
        <dbReference type="ChEBI" id="CHEBI:30616"/>
    </ligand>
</feature>
<dbReference type="PANTHER" id="PTHR21299">
    <property type="entry name" value="CYTIDYLATE KINASE/PANTOATE-BETA-ALANINE LIGASE"/>
    <property type="match status" value="1"/>
</dbReference>
<sequence length="286" mass="30298">MTAIASTRDDLAKLLDPARRDGASVGFVPTMGALHDGHASLMRVARERVGDGPVVVSIFVNPLQFGAGEDLDRYPRTLEADLEVCEREGVDVVFAPSVDEVYPGGDPQVTVAPGPLADVLEGATRPGHFGGVLTVVAKLFGLVKPDVAVFGEKDYQQLALIRRMSADLCLGVDVVGAPTQREPDGLALSSRNRYLSPEQREVATTLSRALRAAQREAVHGVDAALAAAHAELNRVTGVELDYVEITDPALAPLPETPAPGSEARILVAAKLGTTRLIDNMSLRVGR</sequence>
<dbReference type="InterPro" id="IPR042176">
    <property type="entry name" value="Pantoate_ligase_C"/>
</dbReference>
<dbReference type="UniPathway" id="UPA00028">
    <property type="reaction ID" value="UER00005"/>
</dbReference>
<dbReference type="RefSeq" id="WP_141778791.1">
    <property type="nucleotide sequence ID" value="NZ_VFOV01000001.1"/>
</dbReference>
<comment type="catalytic activity">
    <reaction evidence="12 15">
        <text>(R)-pantoate + beta-alanine + ATP = (R)-pantothenate + AMP + diphosphate + H(+)</text>
        <dbReference type="Rhea" id="RHEA:10912"/>
        <dbReference type="ChEBI" id="CHEBI:15378"/>
        <dbReference type="ChEBI" id="CHEBI:15980"/>
        <dbReference type="ChEBI" id="CHEBI:29032"/>
        <dbReference type="ChEBI" id="CHEBI:30616"/>
        <dbReference type="ChEBI" id="CHEBI:33019"/>
        <dbReference type="ChEBI" id="CHEBI:57966"/>
        <dbReference type="ChEBI" id="CHEBI:456215"/>
        <dbReference type="EC" id="6.3.2.1"/>
    </reaction>
</comment>
<feature type="binding site" evidence="15">
    <location>
        <position position="64"/>
    </location>
    <ligand>
        <name>beta-alanine</name>
        <dbReference type="ChEBI" id="CHEBI:57966"/>
    </ligand>
</feature>
<feature type="binding site" evidence="15">
    <location>
        <begin position="188"/>
        <end position="191"/>
    </location>
    <ligand>
        <name>ATP</name>
        <dbReference type="ChEBI" id="CHEBI:30616"/>
    </ligand>
</feature>
<dbReference type="GO" id="GO:0015940">
    <property type="term" value="P:pantothenate biosynthetic process"/>
    <property type="evidence" value="ECO:0007669"/>
    <property type="project" value="UniProtKB-UniRule"/>
</dbReference>
<reference evidence="16 17" key="1">
    <citation type="submission" date="2019-06" db="EMBL/GenBank/DDBJ databases">
        <title>Sequencing the genomes of 1000 actinobacteria strains.</title>
        <authorList>
            <person name="Klenk H.-P."/>
        </authorList>
    </citation>
    <scope>NUCLEOTIDE SEQUENCE [LARGE SCALE GENOMIC DNA]</scope>
    <source>
        <strain evidence="16 17">DSM 25218</strain>
    </source>
</reference>
<feature type="binding site" evidence="15">
    <location>
        <position position="157"/>
    </location>
    <ligand>
        <name>(R)-pantoate</name>
        <dbReference type="ChEBI" id="CHEBI:15980"/>
    </ligand>
</feature>